<dbReference type="PROSITE" id="PS00086">
    <property type="entry name" value="CYTOCHROME_P450"/>
    <property type="match status" value="1"/>
</dbReference>
<keyword evidence="3 7" id="KW-0479">Metal-binding</keyword>
<accession>A0A7W5AIV5</accession>
<dbReference type="Gene3D" id="1.10.630.10">
    <property type="entry name" value="Cytochrome P450"/>
    <property type="match status" value="1"/>
</dbReference>
<proteinExistence type="inferred from homology"/>
<name>A0A7W5AIV5_9ACTN</name>
<evidence type="ECO:0000256" key="5">
    <source>
        <dbReference type="ARBA" id="ARBA00023004"/>
    </source>
</evidence>
<comment type="caution">
    <text evidence="8">The sequence shown here is derived from an EMBL/GenBank/DDBJ whole genome shotgun (WGS) entry which is preliminary data.</text>
</comment>
<keyword evidence="2 7" id="KW-0349">Heme</keyword>
<dbReference type="Proteomes" id="UP000590749">
    <property type="component" value="Unassembled WGS sequence"/>
</dbReference>
<dbReference type="PANTHER" id="PTHR46696">
    <property type="entry name" value="P450, PUTATIVE (EUROFUNG)-RELATED"/>
    <property type="match status" value="1"/>
</dbReference>
<dbReference type="Pfam" id="PF00067">
    <property type="entry name" value="p450"/>
    <property type="match status" value="2"/>
</dbReference>
<dbReference type="InterPro" id="IPR036396">
    <property type="entry name" value="Cyt_P450_sf"/>
</dbReference>
<dbReference type="AlphaFoldDB" id="A0A7W5AIV5"/>
<evidence type="ECO:0000256" key="7">
    <source>
        <dbReference type="RuleBase" id="RU000461"/>
    </source>
</evidence>
<protein>
    <submittedName>
        <fullName evidence="8">Cytochrome P450</fullName>
    </submittedName>
</protein>
<dbReference type="PRINTS" id="PR00359">
    <property type="entry name" value="BP450"/>
</dbReference>
<dbReference type="InterPro" id="IPR001128">
    <property type="entry name" value="Cyt_P450"/>
</dbReference>
<dbReference type="GO" id="GO:0020037">
    <property type="term" value="F:heme binding"/>
    <property type="evidence" value="ECO:0007669"/>
    <property type="project" value="InterPro"/>
</dbReference>
<organism evidence="8 9">
    <name type="scientific">Actinoplanes campanulatus</name>
    <dbReference type="NCBI Taxonomy" id="113559"/>
    <lineage>
        <taxon>Bacteria</taxon>
        <taxon>Bacillati</taxon>
        <taxon>Actinomycetota</taxon>
        <taxon>Actinomycetes</taxon>
        <taxon>Micromonosporales</taxon>
        <taxon>Micromonosporaceae</taxon>
        <taxon>Actinoplanes</taxon>
    </lineage>
</organism>
<dbReference type="CDD" id="cd11031">
    <property type="entry name" value="Cyp158A-like"/>
    <property type="match status" value="1"/>
</dbReference>
<evidence type="ECO:0000256" key="2">
    <source>
        <dbReference type="ARBA" id="ARBA00022617"/>
    </source>
</evidence>
<evidence type="ECO:0000256" key="4">
    <source>
        <dbReference type="ARBA" id="ARBA00023002"/>
    </source>
</evidence>
<keyword evidence="4 7" id="KW-0560">Oxidoreductase</keyword>
<dbReference type="GO" id="GO:0016705">
    <property type="term" value="F:oxidoreductase activity, acting on paired donors, with incorporation or reduction of molecular oxygen"/>
    <property type="evidence" value="ECO:0007669"/>
    <property type="project" value="InterPro"/>
</dbReference>
<keyword evidence="6 7" id="KW-0503">Monooxygenase</keyword>
<dbReference type="EMBL" id="JACHXF010000009">
    <property type="protein sequence ID" value="MBB3096907.1"/>
    <property type="molecule type" value="Genomic_DNA"/>
</dbReference>
<keyword evidence="9" id="KW-1185">Reference proteome</keyword>
<dbReference type="GO" id="GO:0004497">
    <property type="term" value="F:monooxygenase activity"/>
    <property type="evidence" value="ECO:0007669"/>
    <property type="project" value="UniProtKB-KW"/>
</dbReference>
<dbReference type="GO" id="GO:0005506">
    <property type="term" value="F:iron ion binding"/>
    <property type="evidence" value="ECO:0007669"/>
    <property type="project" value="InterPro"/>
</dbReference>
<dbReference type="InterPro" id="IPR002397">
    <property type="entry name" value="Cyt_P450_B"/>
</dbReference>
<dbReference type="RefSeq" id="WP_203833844.1">
    <property type="nucleotide sequence ID" value="NZ_BMPW01000026.1"/>
</dbReference>
<reference evidence="8 9" key="1">
    <citation type="submission" date="2020-08" db="EMBL/GenBank/DDBJ databases">
        <title>Genomic Encyclopedia of Type Strains, Phase III (KMG-III): the genomes of soil and plant-associated and newly described type strains.</title>
        <authorList>
            <person name="Whitman W."/>
        </authorList>
    </citation>
    <scope>NUCLEOTIDE SEQUENCE [LARGE SCALE GENOMIC DNA]</scope>
    <source>
        <strain evidence="8 9">CECT 3287</strain>
    </source>
</reference>
<evidence type="ECO:0000313" key="8">
    <source>
        <dbReference type="EMBL" id="MBB3096907.1"/>
    </source>
</evidence>
<keyword evidence="5 7" id="KW-0408">Iron</keyword>
<dbReference type="InterPro" id="IPR017972">
    <property type="entry name" value="Cyt_P450_CS"/>
</dbReference>
<gene>
    <name evidence="8" type="ORF">FHR83_004581</name>
</gene>
<dbReference type="PRINTS" id="PR00385">
    <property type="entry name" value="P450"/>
</dbReference>
<evidence type="ECO:0000256" key="6">
    <source>
        <dbReference type="ARBA" id="ARBA00023033"/>
    </source>
</evidence>
<sequence>MPETQEIQRFPFATALPAEPAPRYAELRNTEPVSPVLLPTGHAGWVVTRYDDVRAVCTDARFSKQAVTEPGAPRLLPIFQDLKSIVVMDAPEHTRLRKLVVKAFSARRVESLRPYMRQVTEELIAAMTAGPSEADVVAAVAMPLPIKVICELLGVPFRDREQFRIWGDAVVGLSGSAGGPDAVKEAAVQLFGYLDALIDSKRSAPADDLLTALLAAHEADDRLSAEELRVFALTLLMAGYHTTASAISQALFHLLRRPESYRSLVGAPAEVLDRALEELLRYSQVANGLGAMRIALEDVELSGVLIRKGDAVVPAFGSANRDGAVFPDADRLVLDRQDNPHISFGAGIHYCLGAQLARAEMQILLATLTERLPTLSLVNPDDPLTWTTPAFPRPAAMLVRW</sequence>
<dbReference type="PANTHER" id="PTHR46696:SF1">
    <property type="entry name" value="CYTOCHROME P450 YJIB-RELATED"/>
    <property type="match status" value="1"/>
</dbReference>
<comment type="similarity">
    <text evidence="1 7">Belongs to the cytochrome P450 family.</text>
</comment>
<dbReference type="FunFam" id="1.10.630.10:FF:000018">
    <property type="entry name" value="Cytochrome P450 monooxygenase"/>
    <property type="match status" value="1"/>
</dbReference>
<dbReference type="SUPFAM" id="SSF48264">
    <property type="entry name" value="Cytochrome P450"/>
    <property type="match status" value="1"/>
</dbReference>
<evidence type="ECO:0000313" key="9">
    <source>
        <dbReference type="Proteomes" id="UP000590749"/>
    </source>
</evidence>
<dbReference type="GO" id="GO:0017000">
    <property type="term" value="P:antibiotic biosynthetic process"/>
    <property type="evidence" value="ECO:0007669"/>
    <property type="project" value="UniProtKB-ARBA"/>
</dbReference>
<evidence type="ECO:0000256" key="3">
    <source>
        <dbReference type="ARBA" id="ARBA00022723"/>
    </source>
</evidence>
<evidence type="ECO:0000256" key="1">
    <source>
        <dbReference type="ARBA" id="ARBA00010617"/>
    </source>
</evidence>